<dbReference type="EMBL" id="QZAV01000184">
    <property type="protein sequence ID" value="THX36120.1"/>
    <property type="molecule type" value="Genomic_DNA"/>
</dbReference>
<feature type="compositionally biased region" description="Low complexity" evidence="1">
    <location>
        <begin position="32"/>
        <end position="43"/>
    </location>
</feature>
<dbReference type="Proteomes" id="UP000308953">
    <property type="component" value="Unassembled WGS sequence"/>
</dbReference>
<protein>
    <submittedName>
        <fullName evidence="3">Uncharacterized protein</fullName>
    </submittedName>
</protein>
<sequence>MMPTREDTEHWMQLSNIGLPSSLPPYESVDPSASSTDARTSDSNTLRPDQDATVHEGRKSHVFSTLQALGDHAEIKGWPEQPRKLRDRTFWSIMFSISEVLITLAPVAFIILAVLAAKLDGQPIEHNGLGRNVKRITQLGPSIFPIMFAAVAGKALKTFTRYYAERGMRLGVLELLLASQTVWGAFESQMLLRNFTVVGVHLFLLWCLSPLGGQGSLRILTTRMDGMMSDGQGIVYLPTGAMLTNMTASVFAQADAATGLAATNSLYNANLLSPDLIKQSGQDVWGNVKVPNWKTVSTVEASNDGGWRTVPPLSSPDNYTSLAGLPISGIIKRTGTYQEFEFQDAYMELDCPLLFNVSKNDGAWVDYLGIVWSASNGSSALHNKASGTQTSFFLDTNTPIDTDRQTTLFYDQNSTTLATESLQQPRNILYGSMYEVANSTDPRGVFALALRNCTVQQRYIEARARCTEDNCTVTALRPSTRFANRNPYLTRLEDPAITFNLMKNMPLATGSFRVGDSAPTELYIRGSEMPFGRASADQPEILNITNDMFESKFQLLLNTYYQLSMAPLAYTAALPAPSDAKWDLLQKFDSSGGADKELPFVPLRSNTTVTTVIEVYHCNYLWFALLLTSSVILVMLGAISSALSHLCHAPDMIGYVSSFTYNNPYMQVPSGGESLGAMERARLLRDLKVKIGDATAESDVGHVVFATVHRSDTVGDLNAAKLYR</sequence>
<gene>
    <name evidence="3" type="ORF">D6D10_06944</name>
</gene>
<feature type="transmembrane region" description="Helical" evidence="2">
    <location>
        <begin position="90"/>
        <end position="116"/>
    </location>
</feature>
<accession>A0A4S9EP26</accession>
<name>A0A4S9EP26_AURPU</name>
<feature type="transmembrane region" description="Helical" evidence="2">
    <location>
        <begin position="136"/>
        <end position="156"/>
    </location>
</feature>
<comment type="caution">
    <text evidence="3">The sequence shown here is derived from an EMBL/GenBank/DDBJ whole genome shotgun (WGS) entry which is preliminary data.</text>
</comment>
<evidence type="ECO:0000256" key="2">
    <source>
        <dbReference type="SAM" id="Phobius"/>
    </source>
</evidence>
<proteinExistence type="predicted"/>
<dbReference type="AlphaFoldDB" id="A0A4S9EP26"/>
<feature type="compositionally biased region" description="Basic and acidic residues" evidence="1">
    <location>
        <begin position="48"/>
        <end position="57"/>
    </location>
</feature>
<feature type="transmembrane region" description="Helical" evidence="2">
    <location>
        <begin position="192"/>
        <end position="212"/>
    </location>
</feature>
<keyword evidence="2" id="KW-0472">Membrane</keyword>
<feature type="transmembrane region" description="Helical" evidence="2">
    <location>
        <begin position="620"/>
        <end position="643"/>
    </location>
</feature>
<reference evidence="3 4" key="1">
    <citation type="submission" date="2018-10" db="EMBL/GenBank/DDBJ databases">
        <title>Fifty Aureobasidium pullulans genomes reveal a recombining polyextremotolerant generalist.</title>
        <authorList>
            <person name="Gostincar C."/>
            <person name="Turk M."/>
            <person name="Zajc J."/>
            <person name="Gunde-Cimerman N."/>
        </authorList>
    </citation>
    <scope>NUCLEOTIDE SEQUENCE [LARGE SCALE GENOMIC DNA]</scope>
    <source>
        <strain evidence="3 4">EXF-9785</strain>
    </source>
</reference>
<keyword evidence="2" id="KW-1133">Transmembrane helix</keyword>
<keyword evidence="2" id="KW-0812">Transmembrane</keyword>
<organism evidence="3 4">
    <name type="scientific">Aureobasidium pullulans</name>
    <name type="common">Black yeast</name>
    <name type="synonym">Pullularia pullulans</name>
    <dbReference type="NCBI Taxonomy" id="5580"/>
    <lineage>
        <taxon>Eukaryota</taxon>
        <taxon>Fungi</taxon>
        <taxon>Dikarya</taxon>
        <taxon>Ascomycota</taxon>
        <taxon>Pezizomycotina</taxon>
        <taxon>Dothideomycetes</taxon>
        <taxon>Dothideomycetidae</taxon>
        <taxon>Dothideales</taxon>
        <taxon>Saccotheciaceae</taxon>
        <taxon>Aureobasidium</taxon>
    </lineage>
</organism>
<feature type="region of interest" description="Disordered" evidence="1">
    <location>
        <begin position="18"/>
        <end position="57"/>
    </location>
</feature>
<evidence type="ECO:0000313" key="3">
    <source>
        <dbReference type="EMBL" id="THX36120.1"/>
    </source>
</evidence>
<evidence type="ECO:0000313" key="4">
    <source>
        <dbReference type="Proteomes" id="UP000308953"/>
    </source>
</evidence>
<evidence type="ECO:0000256" key="1">
    <source>
        <dbReference type="SAM" id="MobiDB-lite"/>
    </source>
</evidence>